<sequence>MKGYETIFHSPTAANTFKAGGLLATAATIYPAQHRSP</sequence>
<accession>A0ABC9NV70</accession>
<reference evidence="1 2" key="1">
    <citation type="submission" date="2008-02" db="EMBL/GenBank/DDBJ databases">
        <title>Annotation of Escherichia albertii TW07627.</title>
        <authorList>
            <person name="Sutton G."/>
            <person name="Whittam T.S."/>
            <person name="Sebastian Y."/>
        </authorList>
    </citation>
    <scope>NUCLEOTIDE SEQUENCE [LARGE SCALE GENOMIC DNA]</scope>
    <source>
        <strain evidence="1 2">TW07627</strain>
    </source>
</reference>
<comment type="caution">
    <text evidence="1">The sequence shown here is derived from an EMBL/GenBank/DDBJ whole genome shotgun (WGS) entry which is preliminary data.</text>
</comment>
<dbReference type="AlphaFoldDB" id="A0ABC9NV70"/>
<dbReference type="EMBL" id="ABKX01000001">
    <property type="protein sequence ID" value="EDS94132.1"/>
    <property type="molecule type" value="Genomic_DNA"/>
</dbReference>
<evidence type="ECO:0000313" key="2">
    <source>
        <dbReference type="Proteomes" id="UP000003042"/>
    </source>
</evidence>
<name>A0ABC9NV70_ESCAT</name>
<proteinExistence type="predicted"/>
<dbReference type="Proteomes" id="UP000003042">
    <property type="component" value="Unassembled WGS sequence"/>
</dbReference>
<gene>
    <name evidence="1" type="ORF">ESCAB7627_0815</name>
</gene>
<evidence type="ECO:0000313" key="1">
    <source>
        <dbReference type="EMBL" id="EDS94132.1"/>
    </source>
</evidence>
<organism evidence="1 2">
    <name type="scientific">Escherichia albertii (strain TW07627)</name>
    <dbReference type="NCBI Taxonomy" id="502347"/>
    <lineage>
        <taxon>Bacteria</taxon>
        <taxon>Pseudomonadati</taxon>
        <taxon>Pseudomonadota</taxon>
        <taxon>Gammaproteobacteria</taxon>
        <taxon>Enterobacterales</taxon>
        <taxon>Enterobacteriaceae</taxon>
        <taxon>Escherichia</taxon>
    </lineage>
</organism>
<protein>
    <submittedName>
        <fullName evidence="1">Uncharacterized protein</fullName>
    </submittedName>
</protein>